<protein>
    <submittedName>
        <fullName evidence="2">N-acetyltransferase domain-containing protein</fullName>
    </submittedName>
</protein>
<accession>A0A914CNK0</accession>
<dbReference type="SUPFAM" id="SSF55729">
    <property type="entry name" value="Acyl-CoA N-acyltransferases (Nat)"/>
    <property type="match status" value="2"/>
</dbReference>
<proteinExistence type="predicted"/>
<dbReference type="WBParaSite" id="ACRNAN_scaffold1255.g21338.t1">
    <property type="protein sequence ID" value="ACRNAN_scaffold1255.g21338.t1"/>
    <property type="gene ID" value="ACRNAN_scaffold1255.g21338"/>
</dbReference>
<dbReference type="InterPro" id="IPR016181">
    <property type="entry name" value="Acyl_CoA_acyltransferase"/>
</dbReference>
<dbReference type="Proteomes" id="UP000887540">
    <property type="component" value="Unplaced"/>
</dbReference>
<organism evidence="1 2">
    <name type="scientific">Acrobeloides nanus</name>
    <dbReference type="NCBI Taxonomy" id="290746"/>
    <lineage>
        <taxon>Eukaryota</taxon>
        <taxon>Metazoa</taxon>
        <taxon>Ecdysozoa</taxon>
        <taxon>Nematoda</taxon>
        <taxon>Chromadorea</taxon>
        <taxon>Rhabditida</taxon>
        <taxon>Tylenchina</taxon>
        <taxon>Cephalobomorpha</taxon>
        <taxon>Cephaloboidea</taxon>
        <taxon>Cephalobidae</taxon>
        <taxon>Acrobeloides</taxon>
    </lineage>
</organism>
<name>A0A914CNK0_9BILA</name>
<dbReference type="AlphaFoldDB" id="A0A914CNK0"/>
<evidence type="ECO:0000313" key="2">
    <source>
        <dbReference type="WBParaSite" id="ACRNAN_scaffold1255.g21338.t1"/>
    </source>
</evidence>
<reference evidence="2" key="1">
    <citation type="submission" date="2022-11" db="UniProtKB">
        <authorList>
            <consortium name="WormBaseParasite"/>
        </authorList>
    </citation>
    <scope>IDENTIFICATION</scope>
</reference>
<evidence type="ECO:0000313" key="1">
    <source>
        <dbReference type="Proteomes" id="UP000887540"/>
    </source>
</evidence>
<dbReference type="PANTHER" id="PTHR20905:SF1">
    <property type="entry name" value="AT07410P-RELATED"/>
    <property type="match status" value="1"/>
</dbReference>
<dbReference type="PANTHER" id="PTHR20905">
    <property type="entry name" value="N-ACETYLTRANSFERASE-RELATED"/>
    <property type="match status" value="1"/>
</dbReference>
<dbReference type="GO" id="GO:0008080">
    <property type="term" value="F:N-acetyltransferase activity"/>
    <property type="evidence" value="ECO:0007669"/>
    <property type="project" value="TreeGrafter"/>
</dbReference>
<sequence>MKRPIINDTHKNDESFEGGLFDESPSKTKSEKIHKIANFIRHLESRIWDLTPQDLDSLLNVIIVSVSKKFTGRGIARHLLQCGLDDQAKELGYQGVFTEATALISQRIFIHLGIARHLLQCGLDDQAKELGYQGVFTEATALISQRLFKRLGYKDLYVLEHSQWLDENGEQIFRCADGTDRGVLAFKQL</sequence>
<dbReference type="Gene3D" id="3.40.630.30">
    <property type="match status" value="2"/>
</dbReference>
<keyword evidence="1" id="KW-1185">Reference proteome</keyword>